<keyword evidence="2" id="KW-1185">Reference proteome</keyword>
<dbReference type="OrthoDB" id="2674134at2"/>
<organism evidence="1 2">
    <name type="scientific">Effusibacillus lacus</name>
    <dbReference type="NCBI Taxonomy" id="1348429"/>
    <lineage>
        <taxon>Bacteria</taxon>
        <taxon>Bacillati</taxon>
        <taxon>Bacillota</taxon>
        <taxon>Bacilli</taxon>
        <taxon>Bacillales</taxon>
        <taxon>Alicyclobacillaceae</taxon>
        <taxon>Effusibacillus</taxon>
    </lineage>
</organism>
<proteinExistence type="predicted"/>
<dbReference type="Proteomes" id="UP000217785">
    <property type="component" value="Unassembled WGS sequence"/>
</dbReference>
<dbReference type="RefSeq" id="WP_096182433.1">
    <property type="nucleotide sequence ID" value="NZ_BDUF01000062.1"/>
</dbReference>
<dbReference type="EMBL" id="BDUF01000062">
    <property type="protein sequence ID" value="GAX90703.1"/>
    <property type="molecule type" value="Genomic_DNA"/>
</dbReference>
<dbReference type="PROSITE" id="PS51257">
    <property type="entry name" value="PROKAR_LIPOPROTEIN"/>
    <property type="match status" value="1"/>
</dbReference>
<gene>
    <name evidence="1" type="ORF">EFBL_2341</name>
</gene>
<reference evidence="2" key="1">
    <citation type="submission" date="2017-07" db="EMBL/GenBank/DDBJ databases">
        <title>Draft genome sequence of Effusibacillus lacus strain skLN1.</title>
        <authorList>
            <person name="Watanabe M."/>
            <person name="Kojima H."/>
            <person name="Fukui M."/>
        </authorList>
    </citation>
    <scope>NUCLEOTIDE SEQUENCE [LARGE SCALE GENOMIC DNA]</scope>
    <source>
        <strain evidence="2">skLN1</strain>
    </source>
</reference>
<dbReference type="AlphaFoldDB" id="A0A292YPK8"/>
<name>A0A292YPK8_9BACL</name>
<evidence type="ECO:0008006" key="3">
    <source>
        <dbReference type="Google" id="ProtNLM"/>
    </source>
</evidence>
<accession>A0A292YPK8</accession>
<protein>
    <recommendedName>
        <fullName evidence="3">Lipoprotein</fullName>
    </recommendedName>
</protein>
<evidence type="ECO:0000313" key="1">
    <source>
        <dbReference type="EMBL" id="GAX90703.1"/>
    </source>
</evidence>
<comment type="caution">
    <text evidence="1">The sequence shown here is derived from an EMBL/GenBank/DDBJ whole genome shotgun (WGS) entry which is preliminary data.</text>
</comment>
<sequence length="311" mass="35556">MKKIAMMLFLILSFVIGCSSIKSPFNFEKSKETVAPPKKQMVSMRLALTDDTALTQKYYTFQIDPEASFFPELRVVNDSPDSNPFALFFFLDYKQIPVTYEGQDTSVINLQVAPRSEIKFHITIPKLTVGRHDFIALAVRKPQVHLKEPRFIAPEQMFMARRITLIVGSDVSPRKNFTDIKGTNSNWPIDSIVVVTKEHPKNTLENITLIKRDESDKLWVNFLAKRPDQYFAVILLLDNEQVAIQNPFIRSSASGLISLPINPKVPQDNNSHELIAMVIESPFERIEDESGNFLIKSVPWLVRFTNKITIQ</sequence>
<evidence type="ECO:0000313" key="2">
    <source>
        <dbReference type="Proteomes" id="UP000217785"/>
    </source>
</evidence>